<feature type="compositionally biased region" description="Polar residues" evidence="1">
    <location>
        <begin position="112"/>
        <end position="121"/>
    </location>
</feature>
<feature type="region of interest" description="Disordered" evidence="1">
    <location>
        <begin position="97"/>
        <end position="146"/>
    </location>
</feature>
<name>A0A1E1WBA1_PECGO</name>
<protein>
    <submittedName>
        <fullName evidence="2">Uncharacterized protein</fullName>
    </submittedName>
</protein>
<organism evidence="2">
    <name type="scientific">Pectinophora gossypiella</name>
    <name type="common">Cotton pink bollworm</name>
    <name type="synonym">Depressaria gossypiella</name>
    <dbReference type="NCBI Taxonomy" id="13191"/>
    <lineage>
        <taxon>Eukaryota</taxon>
        <taxon>Metazoa</taxon>
        <taxon>Ecdysozoa</taxon>
        <taxon>Arthropoda</taxon>
        <taxon>Hexapoda</taxon>
        <taxon>Insecta</taxon>
        <taxon>Pterygota</taxon>
        <taxon>Neoptera</taxon>
        <taxon>Endopterygota</taxon>
        <taxon>Lepidoptera</taxon>
        <taxon>Glossata</taxon>
        <taxon>Ditrysia</taxon>
        <taxon>Gelechioidea</taxon>
        <taxon>Gelechiidae</taxon>
        <taxon>Apatetrinae</taxon>
        <taxon>Pectinophora</taxon>
    </lineage>
</organism>
<dbReference type="AlphaFoldDB" id="A0A1E1WBA1"/>
<evidence type="ECO:0000313" key="2">
    <source>
        <dbReference type="EMBL" id="JAT84280.1"/>
    </source>
</evidence>
<feature type="non-terminal residue" evidence="2">
    <location>
        <position position="1"/>
    </location>
</feature>
<sequence length="146" mass="16815">ENIILPATDKTVTKPVVKRQTEVTENTEKPVKVTILSEIRNSPYNQKFFDLRKCGLLRLKKMDKSFDLFKTPKISSKQKENKQLKLPVSKLNLDFITDIQNETNEDEGAGQQPDSTETNQNKIKEDELIKQLYSTKTNSNKNKESN</sequence>
<gene>
    <name evidence="2" type="ORF">g.19517</name>
</gene>
<dbReference type="EMBL" id="GDQN01006774">
    <property type="protein sequence ID" value="JAT84280.1"/>
    <property type="molecule type" value="Transcribed_RNA"/>
</dbReference>
<proteinExistence type="predicted"/>
<evidence type="ECO:0000256" key="1">
    <source>
        <dbReference type="SAM" id="MobiDB-lite"/>
    </source>
</evidence>
<accession>A0A1E1WBA1</accession>
<reference evidence="2" key="1">
    <citation type="submission" date="2015-09" db="EMBL/GenBank/DDBJ databases">
        <title>De novo assembly of Pectinophora gossypiella (Pink Bollworm) gut transcriptome.</title>
        <authorList>
            <person name="Tassone E.E."/>
        </authorList>
    </citation>
    <scope>NUCLEOTIDE SEQUENCE</scope>
</reference>